<keyword evidence="1" id="KW-0812">Transmembrane</keyword>
<dbReference type="AlphaFoldDB" id="A0A0G3W4Z9"/>
<evidence type="ECO:0000256" key="1">
    <source>
        <dbReference type="SAM" id="Phobius"/>
    </source>
</evidence>
<dbReference type="RefSeq" id="WP_052661539.1">
    <property type="nucleotide sequence ID" value="NZ_CP009687.1"/>
</dbReference>
<dbReference type="InterPro" id="IPR009577">
    <property type="entry name" value="Sm_multidrug_ex"/>
</dbReference>
<dbReference type="EMBL" id="CP009687">
    <property type="protein sequence ID" value="AKL93761.1"/>
    <property type="molecule type" value="Genomic_DNA"/>
</dbReference>
<evidence type="ECO:0000313" key="2">
    <source>
        <dbReference type="EMBL" id="AKL93761.1"/>
    </source>
</evidence>
<feature type="transmembrane region" description="Helical" evidence="1">
    <location>
        <begin position="44"/>
        <end position="68"/>
    </location>
</feature>
<name>A0A0G3W4Z9_9CLOT</name>
<dbReference type="KEGG" id="cace:CACET_c02450"/>
<dbReference type="PATRIC" id="fig|84022.6.peg.246"/>
<dbReference type="PANTHER" id="PTHR36007:SF2">
    <property type="entry name" value="TRANSPORT PROTEIN-RELATED"/>
    <property type="match status" value="1"/>
</dbReference>
<dbReference type="Proteomes" id="UP000035704">
    <property type="component" value="Chromosome"/>
</dbReference>
<dbReference type="PANTHER" id="PTHR36007">
    <property type="entry name" value="TRANSPORT PROTEIN-RELATED"/>
    <property type="match status" value="1"/>
</dbReference>
<proteinExistence type="predicted"/>
<gene>
    <name evidence="2" type="ORF">CACET_c02450</name>
</gene>
<dbReference type="Pfam" id="PF06695">
    <property type="entry name" value="Sm_multidrug_ex"/>
    <property type="match status" value="1"/>
</dbReference>
<feature type="transmembrane region" description="Helical" evidence="1">
    <location>
        <begin position="97"/>
        <end position="123"/>
    </location>
</feature>
<protein>
    <submittedName>
        <fullName evidence="2">Small multi-drug export</fullName>
    </submittedName>
</protein>
<dbReference type="STRING" id="84022.CACET_c02450"/>
<sequence>MQKILEFVTHELMVLLIAAMPLVELRGAIPIGVSLGMHPVHATILGIVGSLIPVPFLLTFVGPVFDYLRSTRTFHKVIDKTVKKTLKRSKNVKKYSVIGLMLFVAVPLPTTGIWSGCLAAILFNIPFRYAFPAIAMGATIAGTIMFILSYVVIFI</sequence>
<accession>A0A0G3W4Z9</accession>
<feature type="transmembrane region" description="Helical" evidence="1">
    <location>
        <begin position="129"/>
        <end position="153"/>
    </location>
</feature>
<organism evidence="2 3">
    <name type="scientific">Clostridium aceticum</name>
    <dbReference type="NCBI Taxonomy" id="84022"/>
    <lineage>
        <taxon>Bacteria</taxon>
        <taxon>Bacillati</taxon>
        <taxon>Bacillota</taxon>
        <taxon>Clostridia</taxon>
        <taxon>Eubacteriales</taxon>
        <taxon>Clostridiaceae</taxon>
        <taxon>Clostridium</taxon>
    </lineage>
</organism>
<keyword evidence="1" id="KW-0472">Membrane</keyword>
<keyword evidence="1" id="KW-1133">Transmembrane helix</keyword>
<evidence type="ECO:0000313" key="3">
    <source>
        <dbReference type="Proteomes" id="UP000035704"/>
    </source>
</evidence>
<keyword evidence="3" id="KW-1185">Reference proteome</keyword>
<dbReference type="OrthoDB" id="360192at2"/>
<reference evidence="2 3" key="1">
    <citation type="submission" date="2014-10" db="EMBL/GenBank/DDBJ databases">
        <title>Genome sequence of Clostridium aceticum DSM 1496.</title>
        <authorList>
            <person name="Poehlein A."/>
            <person name="Schiel-Bengelsdorf B."/>
            <person name="Gottschalk G."/>
            <person name="Duerre P."/>
            <person name="Daniel R."/>
        </authorList>
    </citation>
    <scope>NUCLEOTIDE SEQUENCE [LARGE SCALE GENOMIC DNA]</scope>
    <source>
        <strain evidence="2 3">DSM 1496</strain>
    </source>
</reference>
<feature type="transmembrane region" description="Helical" evidence="1">
    <location>
        <begin position="12"/>
        <end position="32"/>
    </location>
</feature>